<evidence type="ECO:0000256" key="1">
    <source>
        <dbReference type="ARBA" id="ARBA00003524"/>
    </source>
</evidence>
<keyword evidence="13" id="KW-1185">Reference proteome</keyword>
<dbReference type="InterPro" id="IPR004250">
    <property type="entry name" value="Somatostatin"/>
</dbReference>
<feature type="compositionally biased region" description="Low complexity" evidence="10">
    <location>
        <begin position="23"/>
        <end position="33"/>
    </location>
</feature>
<comment type="function">
    <text evidence="1">Somatostatin inhibits the release of somatotropin.</text>
</comment>
<evidence type="ECO:0000313" key="13">
    <source>
        <dbReference type="Proteomes" id="UP001221898"/>
    </source>
</evidence>
<keyword evidence="6" id="KW-0372">Hormone</keyword>
<evidence type="ECO:0000256" key="7">
    <source>
        <dbReference type="ARBA" id="ARBA00023157"/>
    </source>
</evidence>
<evidence type="ECO:0000256" key="3">
    <source>
        <dbReference type="ARBA" id="ARBA00008327"/>
    </source>
</evidence>
<dbReference type="PANTHER" id="PTHR10558">
    <property type="entry name" value="SOMATOSTATIN"/>
    <property type="match status" value="1"/>
</dbReference>
<reference evidence="12" key="1">
    <citation type="journal article" date="2023" name="Science">
        <title>Genome structures resolve the early diversification of teleost fishes.</title>
        <authorList>
            <person name="Parey E."/>
            <person name="Louis A."/>
            <person name="Montfort J."/>
            <person name="Bouchez O."/>
            <person name="Roques C."/>
            <person name="Iampietro C."/>
            <person name="Lluch J."/>
            <person name="Castinel A."/>
            <person name="Donnadieu C."/>
            <person name="Desvignes T."/>
            <person name="Floi Bucao C."/>
            <person name="Jouanno E."/>
            <person name="Wen M."/>
            <person name="Mejri S."/>
            <person name="Dirks R."/>
            <person name="Jansen H."/>
            <person name="Henkel C."/>
            <person name="Chen W.J."/>
            <person name="Zahm M."/>
            <person name="Cabau C."/>
            <person name="Klopp C."/>
            <person name="Thompson A.W."/>
            <person name="Robinson-Rechavi M."/>
            <person name="Braasch I."/>
            <person name="Lecointre G."/>
            <person name="Bobe J."/>
            <person name="Postlethwait J.H."/>
            <person name="Berthelot C."/>
            <person name="Roest Crollius H."/>
            <person name="Guiguen Y."/>
        </authorList>
    </citation>
    <scope>NUCLEOTIDE SEQUENCE</scope>
    <source>
        <strain evidence="12">NC1722</strain>
    </source>
</reference>
<comment type="subcellular location">
    <subcellularLocation>
        <location evidence="2">Secreted</location>
    </subcellularLocation>
</comment>
<dbReference type="InterPro" id="IPR018142">
    <property type="entry name" value="Somatostatin/Cortistatin_C"/>
</dbReference>
<name>A0AAD7S777_9TELE</name>
<evidence type="ECO:0000256" key="9">
    <source>
        <dbReference type="ARBA" id="ARBA00043047"/>
    </source>
</evidence>
<evidence type="ECO:0000256" key="6">
    <source>
        <dbReference type="ARBA" id="ARBA00022702"/>
    </source>
</evidence>
<comment type="caution">
    <text evidence="12">The sequence shown here is derived from an EMBL/GenBank/DDBJ whole genome shotgun (WGS) entry which is preliminary data.</text>
</comment>
<accession>A0AAD7S777</accession>
<dbReference type="GO" id="GO:0005179">
    <property type="term" value="F:hormone activity"/>
    <property type="evidence" value="ECO:0007669"/>
    <property type="project" value="UniProtKB-KW"/>
</dbReference>
<evidence type="ECO:0000256" key="2">
    <source>
        <dbReference type="ARBA" id="ARBA00004613"/>
    </source>
</evidence>
<evidence type="ECO:0000256" key="8">
    <source>
        <dbReference type="ARBA" id="ARBA00039198"/>
    </source>
</evidence>
<feature type="domain" description="Somatostatin/Cortistatin C-terminal" evidence="11">
    <location>
        <begin position="128"/>
        <end position="145"/>
    </location>
</feature>
<sequence length="145" mass="16125">MMSLKRAVRPHARHHSLTATDCSPFQPSSPSSMQPLRVHSALALLGLVLTLCSLSASSQPDVRYRRVLQRARAANMDTQDWSKRAVEDFLSQLAPPESEAAEGQVSTADESEDVRMELERSIDSLPPRERKAGCKNFYWKGPTSC</sequence>
<keyword evidence="7" id="KW-1015">Disulfide bond</keyword>
<proteinExistence type="inferred from homology"/>
<evidence type="ECO:0000256" key="5">
    <source>
        <dbReference type="ARBA" id="ARBA00022685"/>
    </source>
</evidence>
<keyword evidence="5" id="KW-0165">Cleavage on pair of basic residues</keyword>
<keyword evidence="4" id="KW-0964">Secreted</keyword>
<dbReference type="Pfam" id="PF03002">
    <property type="entry name" value="Somatostatin"/>
    <property type="match status" value="1"/>
</dbReference>
<dbReference type="PANTHER" id="PTHR10558:SF6">
    <property type="entry name" value="SOMATOSTATIN 1, TANDEM DUPLICATE 2"/>
    <property type="match status" value="1"/>
</dbReference>
<dbReference type="Proteomes" id="UP001221898">
    <property type="component" value="Unassembled WGS sequence"/>
</dbReference>
<dbReference type="GO" id="GO:0030334">
    <property type="term" value="P:regulation of cell migration"/>
    <property type="evidence" value="ECO:0007669"/>
    <property type="project" value="TreeGrafter"/>
</dbReference>
<evidence type="ECO:0000313" key="12">
    <source>
        <dbReference type="EMBL" id="KAJ8397261.1"/>
    </source>
</evidence>
<dbReference type="EMBL" id="JAINUG010000099">
    <property type="protein sequence ID" value="KAJ8397261.1"/>
    <property type="molecule type" value="Genomic_DNA"/>
</dbReference>
<protein>
    <recommendedName>
        <fullName evidence="8">Somatostatin-2</fullName>
    </recommendedName>
    <alternativeName>
        <fullName evidence="9">Somatostatin II</fullName>
    </alternativeName>
</protein>
<evidence type="ECO:0000256" key="4">
    <source>
        <dbReference type="ARBA" id="ARBA00022525"/>
    </source>
</evidence>
<feature type="region of interest" description="Disordered" evidence="10">
    <location>
        <begin position="1"/>
        <end position="33"/>
    </location>
</feature>
<organism evidence="12 13">
    <name type="scientific">Aldrovandia affinis</name>
    <dbReference type="NCBI Taxonomy" id="143900"/>
    <lineage>
        <taxon>Eukaryota</taxon>
        <taxon>Metazoa</taxon>
        <taxon>Chordata</taxon>
        <taxon>Craniata</taxon>
        <taxon>Vertebrata</taxon>
        <taxon>Euteleostomi</taxon>
        <taxon>Actinopterygii</taxon>
        <taxon>Neopterygii</taxon>
        <taxon>Teleostei</taxon>
        <taxon>Notacanthiformes</taxon>
        <taxon>Halosauridae</taxon>
        <taxon>Aldrovandia</taxon>
    </lineage>
</organism>
<feature type="compositionally biased region" description="Basic residues" evidence="10">
    <location>
        <begin position="1"/>
        <end position="16"/>
    </location>
</feature>
<dbReference type="AlphaFoldDB" id="A0AAD7S777"/>
<gene>
    <name evidence="12" type="ORF">AAFF_G00440950</name>
</gene>
<evidence type="ECO:0000259" key="11">
    <source>
        <dbReference type="Pfam" id="PF03002"/>
    </source>
</evidence>
<comment type="similarity">
    <text evidence="3">Belongs to the somatostatin family.</text>
</comment>
<dbReference type="GO" id="GO:0005615">
    <property type="term" value="C:extracellular space"/>
    <property type="evidence" value="ECO:0007669"/>
    <property type="project" value="TreeGrafter"/>
</dbReference>
<evidence type="ECO:0000256" key="10">
    <source>
        <dbReference type="SAM" id="MobiDB-lite"/>
    </source>
</evidence>
<feature type="region of interest" description="Disordered" evidence="10">
    <location>
        <begin position="94"/>
        <end position="113"/>
    </location>
</feature>